<dbReference type="InterPro" id="IPR043132">
    <property type="entry name" value="BCAT-like_C"/>
</dbReference>
<dbReference type="PANTHER" id="PTHR42743:SF11">
    <property type="entry name" value="AMINODEOXYCHORISMATE LYASE"/>
    <property type="match status" value="1"/>
</dbReference>
<reference evidence="2" key="1">
    <citation type="submission" date="2014-02" db="EMBL/GenBank/DDBJ databases">
        <authorList>
            <person name="Genoscope - CEA"/>
        </authorList>
    </citation>
    <scope>NUCLEOTIDE SEQUENCE</scope>
    <source>
        <strain evidence="2">LS3</strain>
    </source>
</reference>
<dbReference type="AlphaFoldDB" id="A0A060T191"/>
<dbReference type="EMBL" id="HG937693">
    <property type="protein sequence ID" value="CDP34890.1"/>
    <property type="molecule type" value="Genomic_DNA"/>
</dbReference>
<dbReference type="InterPro" id="IPR043131">
    <property type="entry name" value="BCAT-like_N"/>
</dbReference>
<comment type="similarity">
    <text evidence="1">Belongs to the class-IV pyridoxal-phosphate-dependent aminotransferase family.</text>
</comment>
<dbReference type="GO" id="GO:0003824">
    <property type="term" value="F:catalytic activity"/>
    <property type="evidence" value="ECO:0007669"/>
    <property type="project" value="InterPro"/>
</dbReference>
<dbReference type="PANTHER" id="PTHR42743">
    <property type="entry name" value="AMINO-ACID AMINOTRANSFERASE"/>
    <property type="match status" value="1"/>
</dbReference>
<dbReference type="InterPro" id="IPR001544">
    <property type="entry name" value="Aminotrans_IV"/>
</dbReference>
<dbReference type="InterPro" id="IPR036038">
    <property type="entry name" value="Aminotransferase-like"/>
</dbReference>
<evidence type="ECO:0000256" key="1">
    <source>
        <dbReference type="ARBA" id="ARBA00009320"/>
    </source>
</evidence>
<dbReference type="SUPFAM" id="SSF56752">
    <property type="entry name" value="D-aminoacid aminotransferase-like PLP-dependent enzymes"/>
    <property type="match status" value="1"/>
</dbReference>
<reference evidence="2" key="2">
    <citation type="submission" date="2014-06" db="EMBL/GenBank/DDBJ databases">
        <title>The complete genome of Blastobotrys (Arxula) adeninivorans LS3 - a yeast of biotechnological interest.</title>
        <authorList>
            <person name="Kunze G."/>
            <person name="Gaillardin C."/>
            <person name="Czernicka M."/>
            <person name="Durrens P."/>
            <person name="Martin T."/>
            <person name="Boer E."/>
            <person name="Gabaldon T."/>
            <person name="Cruz J."/>
            <person name="Talla E."/>
            <person name="Marck C."/>
            <person name="Goffeau A."/>
            <person name="Barbe V."/>
            <person name="Baret P."/>
            <person name="Baronian K."/>
            <person name="Beier S."/>
            <person name="Bleykasten C."/>
            <person name="Bode R."/>
            <person name="Casaregola S."/>
            <person name="Despons L."/>
            <person name="Fairhead C."/>
            <person name="Giersberg M."/>
            <person name="Gierski P."/>
            <person name="Hahnel U."/>
            <person name="Hartmann A."/>
            <person name="Jankowska D."/>
            <person name="Jubin C."/>
            <person name="Jung P."/>
            <person name="Lafontaine I."/>
            <person name="Leh-Louis V."/>
            <person name="Lemaire M."/>
            <person name="Marcet-Houben M."/>
            <person name="Mascher M."/>
            <person name="Morel G."/>
            <person name="Richard G.-F."/>
            <person name="Riechen J."/>
            <person name="Sacerdot C."/>
            <person name="Sarkar A."/>
            <person name="Savel G."/>
            <person name="Schacherer J."/>
            <person name="Sherman D."/>
            <person name="Straub M.-L."/>
            <person name="Stein N."/>
            <person name="Thierry A."/>
            <person name="Trautwein-Schult A."/>
            <person name="Westhof E."/>
            <person name="Worch S."/>
            <person name="Dujon B."/>
            <person name="Souciet J.-L."/>
            <person name="Wincker P."/>
            <person name="Scholz U."/>
            <person name="Neuveglise N."/>
        </authorList>
    </citation>
    <scope>NUCLEOTIDE SEQUENCE</scope>
    <source>
        <strain evidence="2">LS3</strain>
    </source>
</reference>
<proteinExistence type="inferred from homology"/>
<protein>
    <submittedName>
        <fullName evidence="2">ARAD1C22836p</fullName>
    </submittedName>
</protein>
<name>A0A060T191_BLAAD</name>
<dbReference type="InterPro" id="IPR050571">
    <property type="entry name" value="Class-IV_PLP-Dep_Aminotrnsfr"/>
</dbReference>
<gene>
    <name evidence="2" type="ORF">GNLVRS02_ARAD1C22836g</name>
</gene>
<dbReference type="Gene3D" id="3.20.10.10">
    <property type="entry name" value="D-amino Acid Aminotransferase, subunit A, domain 2"/>
    <property type="match status" value="1"/>
</dbReference>
<dbReference type="GO" id="GO:0046394">
    <property type="term" value="P:carboxylic acid biosynthetic process"/>
    <property type="evidence" value="ECO:0007669"/>
    <property type="project" value="UniProtKB-ARBA"/>
</dbReference>
<dbReference type="PhylomeDB" id="A0A060T191"/>
<accession>A0A060T191</accession>
<dbReference type="Gene3D" id="3.30.470.10">
    <property type="match status" value="1"/>
</dbReference>
<organism evidence="2">
    <name type="scientific">Blastobotrys adeninivorans</name>
    <name type="common">Yeast</name>
    <name type="synonym">Arxula adeninivorans</name>
    <dbReference type="NCBI Taxonomy" id="409370"/>
    <lineage>
        <taxon>Eukaryota</taxon>
        <taxon>Fungi</taxon>
        <taxon>Dikarya</taxon>
        <taxon>Ascomycota</taxon>
        <taxon>Saccharomycotina</taxon>
        <taxon>Dipodascomycetes</taxon>
        <taxon>Dipodascales</taxon>
        <taxon>Trichomonascaceae</taxon>
        <taxon>Blastobotrys</taxon>
    </lineage>
</organism>
<evidence type="ECO:0000313" key="2">
    <source>
        <dbReference type="EMBL" id="CDP34890.1"/>
    </source>
</evidence>
<dbReference type="Pfam" id="PF01063">
    <property type="entry name" value="Aminotran_4"/>
    <property type="match status" value="1"/>
</dbReference>
<sequence>MAKFVSEDLSKIAFDSPAGLDSGEIAEIADSLAKVFSDESSKVANEEFDLLSTIRYDPQLPENEQFFLLDYHIFRLNLAIQFFQWDIDITAEVLLDHLKEAVKGDPTIPYKLRVLLSSDRTLKVEAYKVPQRSDLLSGLGPYTPPTSEFYKVYVDPAPTPIGPFTSFKTTHRDVYTEARNRMQLINECQDQDGRPCEILLHNPRGDVTEGSITNIALWRDGTWVTPPLVSGCLFGVTRQYLLSTGKVQERETIAIDTVQDGERILIFNGIIGVCQGQIFRK</sequence>